<dbReference type="EMBL" id="CP034459">
    <property type="protein sequence ID" value="QBM89341.1"/>
    <property type="molecule type" value="Genomic_DNA"/>
</dbReference>
<dbReference type="AlphaFoldDB" id="A0A4P6XTJ6"/>
<organism evidence="2 3">
    <name type="scientific">Metschnikowia aff. pulcherrima</name>
    <dbReference type="NCBI Taxonomy" id="2163413"/>
    <lineage>
        <taxon>Eukaryota</taxon>
        <taxon>Fungi</taxon>
        <taxon>Dikarya</taxon>
        <taxon>Ascomycota</taxon>
        <taxon>Saccharomycotina</taxon>
        <taxon>Pichiomycetes</taxon>
        <taxon>Metschnikowiaceae</taxon>
        <taxon>Metschnikowia</taxon>
    </lineage>
</organism>
<keyword evidence="3" id="KW-1185">Reference proteome</keyword>
<evidence type="ECO:0000313" key="2">
    <source>
        <dbReference type="EMBL" id="QBM89341.1"/>
    </source>
</evidence>
<sequence>MSNSDLDRYHSASDSDSDSDYDLEIEEATPDITHYSDTIRKKFLKDLPSVEALTNGSELDKSDPDKQITRFTDDLIADYTEASKNAADLTPKSMLPSIKRSLFRTLKADILLKATLAAEGKSMFRKHFAPWMPMYGSFARANKRIARLLIDQQPDLDGPEKDFSSRTFGGVLERLLLRVRTLDDKVLPSFQEAIQVFDYVVRCWKGDSESRDALYALIELAYTLEAEYELVAYLKPTVLLHSLTLNYPTAQTMKIDAWKAKQKANLDLAVVKHIKKFAVEVFPDLGAPRIHDPIVVSDKRKIMFDAMVKTTRFSQHFYDVTPRLEHLGVNAIGASRTQIKDASGNQSKDVDAKGSRTIGVAEKYFFRILSHFAQRPELCTNCFDRHSLLACKDLKEDPWDNLAAYTDKDFVEKTKHRRNKRQVSFDNWVSRNSK</sequence>
<proteinExistence type="predicted"/>
<protein>
    <submittedName>
        <fullName evidence="2">Uncharacterized protein</fullName>
    </submittedName>
</protein>
<evidence type="ECO:0000313" key="3">
    <source>
        <dbReference type="Proteomes" id="UP000292447"/>
    </source>
</evidence>
<feature type="region of interest" description="Disordered" evidence="1">
    <location>
        <begin position="1"/>
        <end position="25"/>
    </location>
</feature>
<feature type="compositionally biased region" description="Basic and acidic residues" evidence="1">
    <location>
        <begin position="1"/>
        <end position="13"/>
    </location>
</feature>
<accession>A0A4P6XTJ6</accession>
<evidence type="ECO:0000256" key="1">
    <source>
        <dbReference type="SAM" id="MobiDB-lite"/>
    </source>
</evidence>
<name>A0A4P6XTJ6_9ASCO</name>
<dbReference type="Proteomes" id="UP000292447">
    <property type="component" value="Chromosome IV"/>
</dbReference>
<reference evidence="3" key="1">
    <citation type="submission" date="2019-03" db="EMBL/GenBank/DDBJ databases">
        <title>Snf2 controls pulcherriminic acid biosynthesis and connects pigmentation and antifungal activity of the yeast Metschnikowia pulcherrima.</title>
        <authorList>
            <person name="Gore-Lloyd D."/>
            <person name="Sumann I."/>
            <person name="Brachmann A.O."/>
            <person name="Schneeberger K."/>
            <person name="Ortiz-Merino R.A."/>
            <person name="Moreno-Beltran M."/>
            <person name="Schlaefli M."/>
            <person name="Kirner P."/>
            <person name="Santos Kron A."/>
            <person name="Wolfe K.H."/>
            <person name="Piel J."/>
            <person name="Ahrens C.H."/>
            <person name="Henk D."/>
            <person name="Freimoser F.M."/>
        </authorList>
    </citation>
    <scope>NUCLEOTIDE SEQUENCE [LARGE SCALE GENOMIC DNA]</scope>
    <source>
        <strain evidence="3">APC 1.2</strain>
    </source>
</reference>
<gene>
    <name evidence="2" type="ORF">METSCH_D04110</name>
</gene>
<feature type="compositionally biased region" description="Acidic residues" evidence="1">
    <location>
        <begin position="15"/>
        <end position="25"/>
    </location>
</feature>